<sequence>MRASHFLISLQYQATEAIPDFYVIHLVTTNGSLGFERDYARRLVLRTVAPTSTLGTIRTTYHELGLQISHAWRNTEHFFDIFRHGGLGFLPRCSVRSLFPQYD</sequence>
<organism evidence="1 2">
    <name type="scientific">Microdochium bolleyi</name>
    <dbReference type="NCBI Taxonomy" id="196109"/>
    <lineage>
        <taxon>Eukaryota</taxon>
        <taxon>Fungi</taxon>
        <taxon>Dikarya</taxon>
        <taxon>Ascomycota</taxon>
        <taxon>Pezizomycotina</taxon>
        <taxon>Sordariomycetes</taxon>
        <taxon>Xylariomycetidae</taxon>
        <taxon>Xylariales</taxon>
        <taxon>Microdochiaceae</taxon>
        <taxon>Microdochium</taxon>
    </lineage>
</organism>
<keyword evidence="2" id="KW-1185">Reference proteome</keyword>
<dbReference type="AlphaFoldDB" id="A0A136IRT0"/>
<dbReference type="OrthoDB" id="3923593at2759"/>
<protein>
    <submittedName>
        <fullName evidence="1">Uncharacterized protein</fullName>
    </submittedName>
</protein>
<accession>A0A136IRT0</accession>
<evidence type="ECO:0000313" key="2">
    <source>
        <dbReference type="Proteomes" id="UP000070501"/>
    </source>
</evidence>
<reference evidence="2" key="1">
    <citation type="submission" date="2016-02" db="EMBL/GenBank/DDBJ databases">
        <title>Draft genome sequence of Microdochium bolleyi, a fungal endophyte of beachgrass.</title>
        <authorList>
            <consortium name="DOE Joint Genome Institute"/>
            <person name="David A.S."/>
            <person name="May G."/>
            <person name="Haridas S."/>
            <person name="Lim J."/>
            <person name="Wang M."/>
            <person name="Labutti K."/>
            <person name="Lipzen A."/>
            <person name="Barry K."/>
            <person name="Grigoriev I.V."/>
        </authorList>
    </citation>
    <scope>NUCLEOTIDE SEQUENCE [LARGE SCALE GENOMIC DNA]</scope>
    <source>
        <strain evidence="2">J235TASD1</strain>
    </source>
</reference>
<gene>
    <name evidence="1" type="ORF">Micbo1qcDRAFT_167222</name>
</gene>
<evidence type="ECO:0000313" key="1">
    <source>
        <dbReference type="EMBL" id="KXJ87671.1"/>
    </source>
</evidence>
<proteinExistence type="predicted"/>
<name>A0A136IRT0_9PEZI</name>
<dbReference type="InParanoid" id="A0A136IRT0"/>
<dbReference type="EMBL" id="KQ964261">
    <property type="protein sequence ID" value="KXJ87671.1"/>
    <property type="molecule type" value="Genomic_DNA"/>
</dbReference>
<dbReference type="Proteomes" id="UP000070501">
    <property type="component" value="Unassembled WGS sequence"/>
</dbReference>